<organism evidence="4 5">
    <name type="scientific">Tritrichomonas musculus</name>
    <dbReference type="NCBI Taxonomy" id="1915356"/>
    <lineage>
        <taxon>Eukaryota</taxon>
        <taxon>Metamonada</taxon>
        <taxon>Parabasalia</taxon>
        <taxon>Tritrichomonadida</taxon>
        <taxon>Tritrichomonadidae</taxon>
        <taxon>Tritrichomonas</taxon>
    </lineage>
</organism>
<dbReference type="Gene3D" id="3.30.70.330">
    <property type="match status" value="1"/>
</dbReference>
<dbReference type="InterPro" id="IPR003954">
    <property type="entry name" value="RRM_euk-type"/>
</dbReference>
<sequence>MRSFGKSNYIDQMSKQSKNGPRARAPLPERAYLSRYRVIQRDLVYVIGIPIDIANEEILSRYAYFGQYGPIKKIVVNNQTVHTSSFQKPTVSAYVTFQNIEDAWECLYALESFSIGGHILKASFGTSKYCSAFLSGQKCSKPDCMYLHYKGDPKDSFATDEIQQNSERFLSKTRPLRPPDYFDFEFQDQKPVVFPPRRILKKPKVSPTKPIESKQTEIEQPEEDEENSFLNSLFGDDEIVSKPLKVDYTVGQSLNDQLNLSRPSVRSVMFNDKK</sequence>
<dbReference type="SMART" id="SM00361">
    <property type="entry name" value="RRM_1"/>
    <property type="match status" value="1"/>
</dbReference>
<evidence type="ECO:0000259" key="3">
    <source>
        <dbReference type="PROSITE" id="PS50102"/>
    </source>
</evidence>
<feature type="domain" description="RRM" evidence="3">
    <location>
        <begin position="42"/>
        <end position="127"/>
    </location>
</feature>
<protein>
    <recommendedName>
        <fullName evidence="3">RRM domain-containing protein</fullName>
    </recommendedName>
</protein>
<dbReference type="InterPro" id="IPR034261">
    <property type="entry name" value="CNOT4_RRM"/>
</dbReference>
<feature type="region of interest" description="Disordered" evidence="2">
    <location>
        <begin position="203"/>
        <end position="227"/>
    </location>
</feature>
<dbReference type="InterPro" id="IPR035979">
    <property type="entry name" value="RBD_domain_sf"/>
</dbReference>
<name>A0ABR2KDN8_9EUKA</name>
<accession>A0ABR2KDN8</accession>
<comment type="caution">
    <text evidence="4">The sequence shown here is derived from an EMBL/GenBank/DDBJ whole genome shotgun (WGS) entry which is preliminary data.</text>
</comment>
<dbReference type="SUPFAM" id="SSF54928">
    <property type="entry name" value="RNA-binding domain, RBD"/>
    <property type="match status" value="1"/>
</dbReference>
<reference evidence="4 5" key="1">
    <citation type="submission" date="2024-04" db="EMBL/GenBank/DDBJ databases">
        <title>Tritrichomonas musculus Genome.</title>
        <authorList>
            <person name="Alves-Ferreira E."/>
            <person name="Grigg M."/>
            <person name="Lorenzi H."/>
            <person name="Galac M."/>
        </authorList>
    </citation>
    <scope>NUCLEOTIDE SEQUENCE [LARGE SCALE GENOMIC DNA]</scope>
    <source>
        <strain evidence="4 5">EAF2021</strain>
    </source>
</reference>
<dbReference type="Proteomes" id="UP001470230">
    <property type="component" value="Unassembled WGS sequence"/>
</dbReference>
<evidence type="ECO:0000256" key="2">
    <source>
        <dbReference type="SAM" id="MobiDB-lite"/>
    </source>
</evidence>
<dbReference type="InterPro" id="IPR012677">
    <property type="entry name" value="Nucleotide-bd_a/b_plait_sf"/>
</dbReference>
<evidence type="ECO:0000256" key="1">
    <source>
        <dbReference type="PROSITE-ProRule" id="PRU00176"/>
    </source>
</evidence>
<dbReference type="PROSITE" id="PS50102">
    <property type="entry name" value="RRM"/>
    <property type="match status" value="1"/>
</dbReference>
<dbReference type="Pfam" id="PF00076">
    <property type="entry name" value="RRM_1"/>
    <property type="match status" value="1"/>
</dbReference>
<evidence type="ECO:0000313" key="4">
    <source>
        <dbReference type="EMBL" id="KAK8888963.1"/>
    </source>
</evidence>
<dbReference type="EMBL" id="JAPFFF010000005">
    <property type="protein sequence ID" value="KAK8888963.1"/>
    <property type="molecule type" value="Genomic_DNA"/>
</dbReference>
<keyword evidence="5" id="KW-1185">Reference proteome</keyword>
<dbReference type="InterPro" id="IPR039780">
    <property type="entry name" value="Mot2"/>
</dbReference>
<keyword evidence="1" id="KW-0694">RNA-binding</keyword>
<dbReference type="PANTHER" id="PTHR12603">
    <property type="entry name" value="CCR4-NOT TRANSCRIPTION COMPLEX RELATED"/>
    <property type="match status" value="1"/>
</dbReference>
<gene>
    <name evidence="4" type="ORF">M9Y10_033704</name>
</gene>
<evidence type="ECO:0000313" key="5">
    <source>
        <dbReference type="Proteomes" id="UP001470230"/>
    </source>
</evidence>
<dbReference type="CDD" id="cd12438">
    <property type="entry name" value="RRM_CNOT4"/>
    <property type="match status" value="1"/>
</dbReference>
<proteinExistence type="predicted"/>
<dbReference type="InterPro" id="IPR000504">
    <property type="entry name" value="RRM_dom"/>
</dbReference>
<dbReference type="SMART" id="SM00360">
    <property type="entry name" value="RRM"/>
    <property type="match status" value="1"/>
</dbReference>
<dbReference type="PANTHER" id="PTHR12603:SF0">
    <property type="entry name" value="CCR4-NOT TRANSCRIPTION COMPLEX SUBUNIT 4"/>
    <property type="match status" value="1"/>
</dbReference>